<dbReference type="PROSITE" id="PS50082">
    <property type="entry name" value="WD_REPEATS_2"/>
    <property type="match status" value="5"/>
</dbReference>
<dbReference type="CDD" id="cd00200">
    <property type="entry name" value="WD40"/>
    <property type="match status" value="1"/>
</dbReference>
<sequence length="535" mass="57611">MPYMKNGNARDYVQRHPDCDRLKIFHHISLGLVYLHSRKIVHGDLKALNVLIDDGAKAILCDFGLTRIKADTTSRAVRANEGGIVGTRNWMAPEQLLGKSPKMPCDIYALGMTIYEISANEIPLGHVNPADFIELVTRRNVRPERPDVEDAPHLSDAIWKLAETCWVKDPTKRPTASAVCHTLSQLHDNISVAQVKPKPKPSPRPSPPLSLVPQMNVAMRGHTAEVWCAAFSVDGKFVVSGSADHTIRVWDAQSGNPVLGPLKMHTDAVGCVAFSPNGRRIASGSWDNTVRIWDASTGSVVAGPLKGHTDDISSVNFSPDSERLASCSYDGTARVWDTKTGNNLLGPLTGHTDAIRDVKFSGDGTRIISCSDDGTIRVWDAKSGRPIQGPLRGQGVIFLVVFCLDGKRIISVSQNAAVGAAGAVGAVSAVSAVSVWDTETGALLCEPTRYNASLAVPKVFTPSSNTAAVSPNGQWMAGCVDNSCAVELWDLRTGQKVATFDVHADQVTSVAFSPDSKRILTASFDKTIRIHTLNL</sequence>
<dbReference type="PROSITE" id="PS00108">
    <property type="entry name" value="PROTEIN_KINASE_ST"/>
    <property type="match status" value="1"/>
</dbReference>
<keyword evidence="6" id="KW-1185">Reference proteome</keyword>
<dbReference type="Proteomes" id="UP000054166">
    <property type="component" value="Unassembled WGS sequence"/>
</dbReference>
<accession>A0A0C3FU42</accession>
<dbReference type="AlphaFoldDB" id="A0A0C3FU42"/>
<dbReference type="PROSITE" id="PS50294">
    <property type="entry name" value="WD_REPEATS_REGION"/>
    <property type="match status" value="5"/>
</dbReference>
<feature type="repeat" description="WD" evidence="3">
    <location>
        <begin position="219"/>
        <end position="260"/>
    </location>
</feature>
<name>A0A0C3FU42_PILCF</name>
<dbReference type="InterPro" id="IPR008271">
    <property type="entry name" value="Ser/Thr_kinase_AS"/>
</dbReference>
<dbReference type="InterPro" id="IPR020472">
    <property type="entry name" value="WD40_PAC1"/>
</dbReference>
<dbReference type="InParanoid" id="A0A0C3FU42"/>
<dbReference type="PROSITE" id="PS00678">
    <property type="entry name" value="WD_REPEATS_1"/>
    <property type="match status" value="4"/>
</dbReference>
<evidence type="ECO:0000256" key="2">
    <source>
        <dbReference type="ARBA" id="ARBA00022737"/>
    </source>
</evidence>
<reference evidence="5 6" key="1">
    <citation type="submission" date="2014-04" db="EMBL/GenBank/DDBJ databases">
        <authorList>
            <consortium name="DOE Joint Genome Institute"/>
            <person name="Kuo A."/>
            <person name="Tarkka M."/>
            <person name="Buscot F."/>
            <person name="Kohler A."/>
            <person name="Nagy L.G."/>
            <person name="Floudas D."/>
            <person name="Copeland A."/>
            <person name="Barry K.W."/>
            <person name="Cichocki N."/>
            <person name="Veneault-Fourrey C."/>
            <person name="LaButti K."/>
            <person name="Lindquist E.A."/>
            <person name="Lipzen A."/>
            <person name="Lundell T."/>
            <person name="Morin E."/>
            <person name="Murat C."/>
            <person name="Sun H."/>
            <person name="Tunlid A."/>
            <person name="Henrissat B."/>
            <person name="Grigoriev I.V."/>
            <person name="Hibbett D.S."/>
            <person name="Martin F."/>
            <person name="Nordberg H.P."/>
            <person name="Cantor M.N."/>
            <person name="Hua S.X."/>
        </authorList>
    </citation>
    <scope>NUCLEOTIDE SEQUENCE [LARGE SCALE GENOMIC DNA]</scope>
    <source>
        <strain evidence="5 6">F 1598</strain>
    </source>
</reference>
<gene>
    <name evidence="5" type="ORF">PILCRDRAFT_461848</name>
</gene>
<dbReference type="InterPro" id="IPR001245">
    <property type="entry name" value="Ser-Thr/Tyr_kinase_cat_dom"/>
</dbReference>
<protein>
    <recommendedName>
        <fullName evidence="4">Protein kinase domain-containing protein</fullName>
    </recommendedName>
</protein>
<dbReference type="InterPro" id="IPR001680">
    <property type="entry name" value="WD40_rpt"/>
</dbReference>
<dbReference type="InterPro" id="IPR000719">
    <property type="entry name" value="Prot_kinase_dom"/>
</dbReference>
<dbReference type="OrthoDB" id="1367865at2759"/>
<dbReference type="Pfam" id="PF00400">
    <property type="entry name" value="WD40"/>
    <property type="match status" value="5"/>
</dbReference>
<dbReference type="PANTHER" id="PTHR44156">
    <property type="entry name" value="SUPERNUMERARY LIMBS, ISOFORM B-RELATED"/>
    <property type="match status" value="1"/>
</dbReference>
<dbReference type="PRINTS" id="PR00320">
    <property type="entry name" value="GPROTEINBRPT"/>
</dbReference>
<dbReference type="HOGENOM" id="CLU_000288_135_4_1"/>
<evidence type="ECO:0000256" key="1">
    <source>
        <dbReference type="ARBA" id="ARBA00022574"/>
    </source>
</evidence>
<proteinExistence type="predicted"/>
<evidence type="ECO:0000313" key="6">
    <source>
        <dbReference type="Proteomes" id="UP000054166"/>
    </source>
</evidence>
<keyword evidence="1 3" id="KW-0853">WD repeat</keyword>
<feature type="domain" description="Protein kinase" evidence="4">
    <location>
        <begin position="1"/>
        <end position="190"/>
    </location>
</feature>
<dbReference type="STRING" id="765440.A0A0C3FU42"/>
<feature type="repeat" description="WD" evidence="3">
    <location>
        <begin position="348"/>
        <end position="389"/>
    </location>
</feature>
<dbReference type="SMART" id="SM00220">
    <property type="entry name" value="S_TKc"/>
    <property type="match status" value="1"/>
</dbReference>
<dbReference type="InterPro" id="IPR011009">
    <property type="entry name" value="Kinase-like_dom_sf"/>
</dbReference>
<dbReference type="Gene3D" id="2.130.10.10">
    <property type="entry name" value="YVTN repeat-like/Quinoprotein amine dehydrogenase"/>
    <property type="match status" value="3"/>
</dbReference>
<reference evidence="6" key="2">
    <citation type="submission" date="2015-01" db="EMBL/GenBank/DDBJ databases">
        <title>Evolutionary Origins and Diversification of the Mycorrhizal Mutualists.</title>
        <authorList>
            <consortium name="DOE Joint Genome Institute"/>
            <consortium name="Mycorrhizal Genomics Consortium"/>
            <person name="Kohler A."/>
            <person name="Kuo A."/>
            <person name="Nagy L.G."/>
            <person name="Floudas D."/>
            <person name="Copeland A."/>
            <person name="Barry K.W."/>
            <person name="Cichocki N."/>
            <person name="Veneault-Fourrey C."/>
            <person name="LaButti K."/>
            <person name="Lindquist E.A."/>
            <person name="Lipzen A."/>
            <person name="Lundell T."/>
            <person name="Morin E."/>
            <person name="Murat C."/>
            <person name="Riley R."/>
            <person name="Ohm R."/>
            <person name="Sun H."/>
            <person name="Tunlid A."/>
            <person name="Henrissat B."/>
            <person name="Grigoriev I.V."/>
            <person name="Hibbett D.S."/>
            <person name="Martin F."/>
        </authorList>
    </citation>
    <scope>NUCLEOTIDE SEQUENCE [LARGE SCALE GENOMIC DNA]</scope>
    <source>
        <strain evidence="6">F 1598</strain>
    </source>
</reference>
<dbReference type="Gene3D" id="1.10.510.10">
    <property type="entry name" value="Transferase(Phosphotransferase) domain 1"/>
    <property type="match status" value="1"/>
</dbReference>
<dbReference type="SMART" id="SM00320">
    <property type="entry name" value="WD40"/>
    <property type="match status" value="6"/>
</dbReference>
<dbReference type="PROSITE" id="PS50011">
    <property type="entry name" value="PROTEIN_KINASE_DOM"/>
    <property type="match status" value="1"/>
</dbReference>
<dbReference type="InterPro" id="IPR036322">
    <property type="entry name" value="WD40_repeat_dom_sf"/>
</dbReference>
<dbReference type="GO" id="GO:0004672">
    <property type="term" value="F:protein kinase activity"/>
    <property type="evidence" value="ECO:0007669"/>
    <property type="project" value="InterPro"/>
</dbReference>
<dbReference type="GO" id="GO:0005524">
    <property type="term" value="F:ATP binding"/>
    <property type="evidence" value="ECO:0007669"/>
    <property type="project" value="InterPro"/>
</dbReference>
<keyword evidence="2" id="KW-0677">Repeat</keyword>
<dbReference type="Pfam" id="PF00069">
    <property type="entry name" value="Pkinase"/>
    <property type="match status" value="1"/>
</dbReference>
<dbReference type="InterPro" id="IPR015943">
    <property type="entry name" value="WD40/YVTN_repeat-like_dom_sf"/>
</dbReference>
<dbReference type="EMBL" id="KN832994">
    <property type="protein sequence ID" value="KIM82421.1"/>
    <property type="molecule type" value="Genomic_DNA"/>
</dbReference>
<dbReference type="SUPFAM" id="SSF50978">
    <property type="entry name" value="WD40 repeat-like"/>
    <property type="match status" value="1"/>
</dbReference>
<evidence type="ECO:0000256" key="3">
    <source>
        <dbReference type="PROSITE-ProRule" id="PRU00221"/>
    </source>
</evidence>
<dbReference type="InterPro" id="IPR053299">
    <property type="entry name" value="ASTRA_WD_repeat"/>
</dbReference>
<evidence type="ECO:0000259" key="4">
    <source>
        <dbReference type="PROSITE" id="PS50011"/>
    </source>
</evidence>
<dbReference type="PRINTS" id="PR00109">
    <property type="entry name" value="TYRKINASE"/>
</dbReference>
<feature type="repeat" description="WD" evidence="3">
    <location>
        <begin position="500"/>
        <end position="535"/>
    </location>
</feature>
<dbReference type="InterPro" id="IPR019775">
    <property type="entry name" value="WD40_repeat_CS"/>
</dbReference>
<evidence type="ECO:0000313" key="5">
    <source>
        <dbReference type="EMBL" id="KIM82421.1"/>
    </source>
</evidence>
<feature type="repeat" description="WD" evidence="3">
    <location>
        <begin position="305"/>
        <end position="346"/>
    </location>
</feature>
<organism evidence="5 6">
    <name type="scientific">Piloderma croceum (strain F 1598)</name>
    <dbReference type="NCBI Taxonomy" id="765440"/>
    <lineage>
        <taxon>Eukaryota</taxon>
        <taxon>Fungi</taxon>
        <taxon>Dikarya</taxon>
        <taxon>Basidiomycota</taxon>
        <taxon>Agaricomycotina</taxon>
        <taxon>Agaricomycetes</taxon>
        <taxon>Agaricomycetidae</taxon>
        <taxon>Atheliales</taxon>
        <taxon>Atheliaceae</taxon>
        <taxon>Piloderma</taxon>
    </lineage>
</organism>
<dbReference type="SUPFAM" id="SSF56112">
    <property type="entry name" value="Protein kinase-like (PK-like)"/>
    <property type="match status" value="1"/>
</dbReference>
<feature type="repeat" description="WD" evidence="3">
    <location>
        <begin position="262"/>
        <end position="303"/>
    </location>
</feature>